<accession>A0A392V8D0</accession>
<dbReference type="Proteomes" id="UP000265520">
    <property type="component" value="Unassembled WGS sequence"/>
</dbReference>
<sequence>RQVLFIPSGTEMVYYINCCAGLYLV</sequence>
<organism evidence="1 2">
    <name type="scientific">Trifolium medium</name>
    <dbReference type="NCBI Taxonomy" id="97028"/>
    <lineage>
        <taxon>Eukaryota</taxon>
        <taxon>Viridiplantae</taxon>
        <taxon>Streptophyta</taxon>
        <taxon>Embryophyta</taxon>
        <taxon>Tracheophyta</taxon>
        <taxon>Spermatophyta</taxon>
        <taxon>Magnoliopsida</taxon>
        <taxon>eudicotyledons</taxon>
        <taxon>Gunneridae</taxon>
        <taxon>Pentapetalae</taxon>
        <taxon>rosids</taxon>
        <taxon>fabids</taxon>
        <taxon>Fabales</taxon>
        <taxon>Fabaceae</taxon>
        <taxon>Papilionoideae</taxon>
        <taxon>50 kb inversion clade</taxon>
        <taxon>NPAAA clade</taxon>
        <taxon>Hologalegina</taxon>
        <taxon>IRL clade</taxon>
        <taxon>Trifolieae</taxon>
        <taxon>Trifolium</taxon>
    </lineage>
</organism>
<keyword evidence="2" id="KW-1185">Reference proteome</keyword>
<feature type="non-terminal residue" evidence="1">
    <location>
        <position position="1"/>
    </location>
</feature>
<evidence type="ECO:0000313" key="1">
    <source>
        <dbReference type="EMBL" id="MCI83712.1"/>
    </source>
</evidence>
<comment type="caution">
    <text evidence="1">The sequence shown here is derived from an EMBL/GenBank/DDBJ whole genome shotgun (WGS) entry which is preliminary data.</text>
</comment>
<dbReference type="AlphaFoldDB" id="A0A392V8D0"/>
<dbReference type="EMBL" id="LXQA011073622">
    <property type="protein sequence ID" value="MCI83712.1"/>
    <property type="molecule type" value="Genomic_DNA"/>
</dbReference>
<proteinExistence type="predicted"/>
<protein>
    <submittedName>
        <fullName evidence="1">Uncharacterized protein</fullName>
    </submittedName>
</protein>
<name>A0A392V8D0_9FABA</name>
<evidence type="ECO:0000313" key="2">
    <source>
        <dbReference type="Proteomes" id="UP000265520"/>
    </source>
</evidence>
<reference evidence="1 2" key="1">
    <citation type="journal article" date="2018" name="Front. Plant Sci.">
        <title>Red Clover (Trifolium pratense) and Zigzag Clover (T. medium) - A Picture of Genomic Similarities and Differences.</title>
        <authorList>
            <person name="Dluhosova J."/>
            <person name="Istvanek J."/>
            <person name="Nedelnik J."/>
            <person name="Repkova J."/>
        </authorList>
    </citation>
    <scope>NUCLEOTIDE SEQUENCE [LARGE SCALE GENOMIC DNA]</scope>
    <source>
        <strain evidence="2">cv. 10/8</strain>
        <tissue evidence="1">Leaf</tissue>
    </source>
</reference>